<keyword evidence="1" id="KW-0436">Ligase</keyword>
<feature type="region of interest" description="Disordered" evidence="6">
    <location>
        <begin position="224"/>
        <end position="259"/>
    </location>
</feature>
<dbReference type="GO" id="GO:0000226">
    <property type="term" value="P:microtubule cytoskeleton organization"/>
    <property type="evidence" value="ECO:0007669"/>
    <property type="project" value="TreeGrafter"/>
</dbReference>
<keyword evidence="3" id="KW-0067">ATP-binding</keyword>
<feature type="region of interest" description="Disordered" evidence="6">
    <location>
        <begin position="167"/>
        <end position="192"/>
    </location>
</feature>
<dbReference type="GO" id="GO:0070740">
    <property type="term" value="F:tubulin-glutamic acid ligase activity"/>
    <property type="evidence" value="ECO:0007669"/>
    <property type="project" value="TreeGrafter"/>
</dbReference>
<dbReference type="AlphaFoldDB" id="A0A150GAC6"/>
<dbReference type="PANTHER" id="PTHR12241">
    <property type="entry name" value="TUBULIN POLYGLUTAMYLASE"/>
    <property type="match status" value="1"/>
</dbReference>
<sequence>MLEARLMLMFWLDEVLWSAGRDAVSLAEAVLTEAGGVRTGGPSRAQERARRRLEAAAGQVPERGGSALGSSRMGLWEVLWTKSTYAIPAARAMRPGQLVSAVIGLNCLTMKKRMLGTLLAAYGPDAGPGGTFSITPLSFALPEQTAEWAQWLRERLAAKAARAAEAAGELRNGPRRQGQDQDPVHGDEGGFWILKTGQDAGKGLSLLSAEQALQYATAQLAKPQLPQAPEGQEEPLTHRLGSGSGPGGGGASGGGSGGSAGGAAKRFALQVAQLYVGRPLLVGGRKCHLRCWLLVTAHSPLRAYLHRRGLVLFSSELYDPAATAAAVAASASSPSAGATPLTGGAAGVGAATAPPSSPAPAPLPASHVTNYAQNNNTLVWSLGQLAEHLGDQAWGAVWAALRAACARSLAAARSSLAEANAWLRPAVQEYGFQLLGADFLLDERLRPWLLEFNSSPSIMVQHTDGTTRRLIFEQKYGMMRDIWEMVRWRVYRQEEEGGGPMAAAAGRRRRQPEGPAAAARAEAAAAGEFEALMPYMP</sequence>
<evidence type="ECO:0000256" key="3">
    <source>
        <dbReference type="ARBA" id="ARBA00022840"/>
    </source>
</evidence>
<dbReference type="GO" id="GO:0015631">
    <property type="term" value="F:tubulin binding"/>
    <property type="evidence" value="ECO:0007669"/>
    <property type="project" value="TreeGrafter"/>
</dbReference>
<feature type="region of interest" description="Disordered" evidence="6">
    <location>
        <begin position="499"/>
        <end position="520"/>
    </location>
</feature>
<keyword evidence="7" id="KW-0732">Signal</keyword>
<accession>A0A150GAC6</accession>
<evidence type="ECO:0000313" key="9">
    <source>
        <dbReference type="Proteomes" id="UP000075714"/>
    </source>
</evidence>
<feature type="compositionally biased region" description="Basic and acidic residues" evidence="6">
    <location>
        <begin position="177"/>
        <end position="188"/>
    </location>
</feature>
<protein>
    <recommendedName>
        <fullName evidence="4">Tubulin--tyrosine ligase-like protein 5</fullName>
    </recommendedName>
</protein>
<dbReference type="PROSITE" id="PS51221">
    <property type="entry name" value="TTL"/>
    <property type="match status" value="1"/>
</dbReference>
<dbReference type="InterPro" id="IPR004344">
    <property type="entry name" value="TTL/TTLL_fam"/>
</dbReference>
<feature type="signal peptide" evidence="7">
    <location>
        <begin position="1"/>
        <end position="17"/>
    </location>
</feature>
<dbReference type="STRING" id="33097.A0A150GAC6"/>
<dbReference type="PANTHER" id="PTHR12241:SF145">
    <property type="entry name" value="TUBULIN POLYGLUTAMYLASE TTLL5"/>
    <property type="match status" value="1"/>
</dbReference>
<dbReference type="GO" id="GO:0036064">
    <property type="term" value="C:ciliary basal body"/>
    <property type="evidence" value="ECO:0007669"/>
    <property type="project" value="TreeGrafter"/>
</dbReference>
<evidence type="ECO:0000256" key="7">
    <source>
        <dbReference type="SAM" id="SignalP"/>
    </source>
</evidence>
<evidence type="ECO:0000256" key="5">
    <source>
        <dbReference type="ARBA" id="ARBA00049274"/>
    </source>
</evidence>
<feature type="compositionally biased region" description="Low complexity" evidence="6">
    <location>
        <begin position="344"/>
        <end position="354"/>
    </location>
</feature>
<evidence type="ECO:0000256" key="6">
    <source>
        <dbReference type="SAM" id="MobiDB-lite"/>
    </source>
</evidence>
<evidence type="ECO:0000256" key="4">
    <source>
        <dbReference type="ARBA" id="ARBA00041448"/>
    </source>
</evidence>
<comment type="caution">
    <text evidence="8">The sequence shown here is derived from an EMBL/GenBank/DDBJ whole genome shotgun (WGS) entry which is preliminary data.</text>
</comment>
<comment type="catalytic activity">
    <reaction evidence="5">
        <text>L-glutamyl-[protein] + L-glutamate + ATP = gamma-L-glutamyl-L-glutamyl-[protein] + ADP + phosphate + H(+)</text>
        <dbReference type="Rhea" id="RHEA:60144"/>
        <dbReference type="Rhea" id="RHEA-COMP:10208"/>
        <dbReference type="Rhea" id="RHEA-COMP:15517"/>
        <dbReference type="ChEBI" id="CHEBI:15378"/>
        <dbReference type="ChEBI" id="CHEBI:29973"/>
        <dbReference type="ChEBI" id="CHEBI:29985"/>
        <dbReference type="ChEBI" id="CHEBI:30616"/>
        <dbReference type="ChEBI" id="CHEBI:43474"/>
        <dbReference type="ChEBI" id="CHEBI:143622"/>
        <dbReference type="ChEBI" id="CHEBI:456216"/>
    </reaction>
    <physiologicalReaction direction="left-to-right" evidence="5">
        <dbReference type="Rhea" id="RHEA:60145"/>
    </physiologicalReaction>
</comment>
<evidence type="ECO:0000256" key="2">
    <source>
        <dbReference type="ARBA" id="ARBA00022741"/>
    </source>
</evidence>
<feature type="compositionally biased region" description="Gly residues" evidence="6">
    <location>
        <begin position="242"/>
        <end position="259"/>
    </location>
</feature>
<gene>
    <name evidence="8" type="ORF">GPECTOR_40g526</name>
</gene>
<proteinExistence type="predicted"/>
<keyword evidence="9" id="KW-1185">Reference proteome</keyword>
<dbReference type="Pfam" id="PF03133">
    <property type="entry name" value="TTL"/>
    <property type="match status" value="2"/>
</dbReference>
<dbReference type="Proteomes" id="UP000075714">
    <property type="component" value="Unassembled WGS sequence"/>
</dbReference>
<dbReference type="OrthoDB" id="202825at2759"/>
<dbReference type="EMBL" id="LSYV01000041">
    <property type="protein sequence ID" value="KXZ46792.1"/>
    <property type="molecule type" value="Genomic_DNA"/>
</dbReference>
<evidence type="ECO:0000313" key="8">
    <source>
        <dbReference type="EMBL" id="KXZ46792.1"/>
    </source>
</evidence>
<dbReference type="GO" id="GO:0005524">
    <property type="term" value="F:ATP binding"/>
    <property type="evidence" value="ECO:0007669"/>
    <property type="project" value="UniProtKB-KW"/>
</dbReference>
<keyword evidence="2" id="KW-0547">Nucleotide-binding</keyword>
<dbReference type="Gene3D" id="3.30.470.20">
    <property type="entry name" value="ATP-grasp fold, B domain"/>
    <property type="match status" value="1"/>
</dbReference>
<reference evidence="9" key="1">
    <citation type="journal article" date="2016" name="Nat. Commun.">
        <title>The Gonium pectorale genome demonstrates co-option of cell cycle regulation during the evolution of multicellularity.</title>
        <authorList>
            <person name="Hanschen E.R."/>
            <person name="Marriage T.N."/>
            <person name="Ferris P.J."/>
            <person name="Hamaji T."/>
            <person name="Toyoda A."/>
            <person name="Fujiyama A."/>
            <person name="Neme R."/>
            <person name="Noguchi H."/>
            <person name="Minakuchi Y."/>
            <person name="Suzuki M."/>
            <person name="Kawai-Toyooka H."/>
            <person name="Smith D.R."/>
            <person name="Sparks H."/>
            <person name="Anderson J."/>
            <person name="Bakaric R."/>
            <person name="Luria V."/>
            <person name="Karger A."/>
            <person name="Kirschner M.W."/>
            <person name="Durand P.M."/>
            <person name="Michod R.E."/>
            <person name="Nozaki H."/>
            <person name="Olson B.J."/>
        </authorList>
    </citation>
    <scope>NUCLEOTIDE SEQUENCE [LARGE SCALE GENOMIC DNA]</scope>
    <source>
        <strain evidence="9">NIES-2863</strain>
    </source>
</reference>
<organism evidence="8 9">
    <name type="scientific">Gonium pectorale</name>
    <name type="common">Green alga</name>
    <dbReference type="NCBI Taxonomy" id="33097"/>
    <lineage>
        <taxon>Eukaryota</taxon>
        <taxon>Viridiplantae</taxon>
        <taxon>Chlorophyta</taxon>
        <taxon>core chlorophytes</taxon>
        <taxon>Chlorophyceae</taxon>
        <taxon>CS clade</taxon>
        <taxon>Chlamydomonadales</taxon>
        <taxon>Volvocaceae</taxon>
        <taxon>Gonium</taxon>
    </lineage>
</organism>
<feature type="region of interest" description="Disordered" evidence="6">
    <location>
        <begin position="344"/>
        <end position="365"/>
    </location>
</feature>
<feature type="chain" id="PRO_5007561974" description="Tubulin--tyrosine ligase-like protein 5" evidence="7">
    <location>
        <begin position="18"/>
        <end position="537"/>
    </location>
</feature>
<name>A0A150GAC6_GONPE</name>
<evidence type="ECO:0000256" key="1">
    <source>
        <dbReference type="ARBA" id="ARBA00022598"/>
    </source>
</evidence>